<accession>A0A3L8SRH7</accession>
<gene>
    <name evidence="1" type="ORF">DV515_00004483</name>
</gene>
<dbReference type="EMBL" id="QUSF01000009">
    <property type="protein sequence ID" value="RLW06480.1"/>
    <property type="molecule type" value="Genomic_DNA"/>
</dbReference>
<dbReference type="Proteomes" id="UP000276834">
    <property type="component" value="Unassembled WGS sequence"/>
</dbReference>
<name>A0A3L8SRH7_CHLGU</name>
<comment type="caution">
    <text evidence="1">The sequence shown here is derived from an EMBL/GenBank/DDBJ whole genome shotgun (WGS) entry which is preliminary data.</text>
</comment>
<evidence type="ECO:0000313" key="2">
    <source>
        <dbReference type="Proteomes" id="UP000276834"/>
    </source>
</evidence>
<protein>
    <submittedName>
        <fullName evidence="1">Uncharacterized protein</fullName>
    </submittedName>
</protein>
<keyword evidence="2" id="KW-1185">Reference proteome</keyword>
<reference evidence="1 2" key="1">
    <citation type="journal article" date="2018" name="Proc. R. Soc. B">
        <title>A non-coding region near Follistatin controls head colour polymorphism in the Gouldian finch.</title>
        <authorList>
            <person name="Toomey M.B."/>
            <person name="Marques C.I."/>
            <person name="Andrade P."/>
            <person name="Araujo P.M."/>
            <person name="Sabatino S."/>
            <person name="Gazda M.A."/>
            <person name="Afonso S."/>
            <person name="Lopes R.J."/>
            <person name="Corbo J.C."/>
            <person name="Carneiro M."/>
        </authorList>
    </citation>
    <scope>NUCLEOTIDE SEQUENCE [LARGE SCALE GENOMIC DNA]</scope>
    <source>
        <strain evidence="1">Red01</strain>
        <tissue evidence="1">Muscle</tissue>
    </source>
</reference>
<dbReference type="AlphaFoldDB" id="A0A3L8SRH7"/>
<evidence type="ECO:0000313" key="1">
    <source>
        <dbReference type="EMBL" id="RLW06480.1"/>
    </source>
</evidence>
<sequence>MHPDYERLYVCPALLATPSRGSAGKSKVPRRIYRGEGMEKKHVRDTSRVECYRKELYNPPIHPNCFQVWIESIRL</sequence>
<proteinExistence type="predicted"/>
<organism evidence="1 2">
    <name type="scientific">Chloebia gouldiae</name>
    <name type="common">Gouldian finch</name>
    <name type="synonym">Erythrura gouldiae</name>
    <dbReference type="NCBI Taxonomy" id="44316"/>
    <lineage>
        <taxon>Eukaryota</taxon>
        <taxon>Metazoa</taxon>
        <taxon>Chordata</taxon>
        <taxon>Craniata</taxon>
        <taxon>Vertebrata</taxon>
        <taxon>Euteleostomi</taxon>
        <taxon>Archelosauria</taxon>
        <taxon>Archosauria</taxon>
        <taxon>Dinosauria</taxon>
        <taxon>Saurischia</taxon>
        <taxon>Theropoda</taxon>
        <taxon>Coelurosauria</taxon>
        <taxon>Aves</taxon>
        <taxon>Neognathae</taxon>
        <taxon>Neoaves</taxon>
        <taxon>Telluraves</taxon>
        <taxon>Australaves</taxon>
        <taxon>Passeriformes</taxon>
        <taxon>Passeroidea</taxon>
        <taxon>Passeridae</taxon>
        <taxon>Chloebia</taxon>
    </lineage>
</organism>